<gene>
    <name evidence="2" type="ORF">LCGC14_1551700</name>
</gene>
<reference evidence="2" key="1">
    <citation type="journal article" date="2015" name="Nature">
        <title>Complex archaea that bridge the gap between prokaryotes and eukaryotes.</title>
        <authorList>
            <person name="Spang A."/>
            <person name="Saw J.H."/>
            <person name="Jorgensen S.L."/>
            <person name="Zaremba-Niedzwiedzka K."/>
            <person name="Martijn J."/>
            <person name="Lind A.E."/>
            <person name="van Eijk R."/>
            <person name="Schleper C."/>
            <person name="Guy L."/>
            <person name="Ettema T.J."/>
        </authorList>
    </citation>
    <scope>NUCLEOTIDE SEQUENCE</scope>
</reference>
<dbReference type="InterPro" id="IPR001054">
    <property type="entry name" value="A/G_cyclase"/>
</dbReference>
<name>A0A0F9IQ50_9ZZZZ</name>
<evidence type="ECO:0000259" key="1">
    <source>
        <dbReference type="PROSITE" id="PS50125"/>
    </source>
</evidence>
<dbReference type="GO" id="GO:0035556">
    <property type="term" value="P:intracellular signal transduction"/>
    <property type="evidence" value="ECO:0007669"/>
    <property type="project" value="InterPro"/>
</dbReference>
<dbReference type="AlphaFoldDB" id="A0A0F9IQ50"/>
<protein>
    <recommendedName>
        <fullName evidence="1">Guanylate cyclase domain-containing protein</fullName>
    </recommendedName>
</protein>
<dbReference type="SUPFAM" id="SSF55073">
    <property type="entry name" value="Nucleotide cyclase"/>
    <property type="match status" value="1"/>
</dbReference>
<dbReference type="InterPro" id="IPR029787">
    <property type="entry name" value="Nucleotide_cyclase"/>
</dbReference>
<proteinExistence type="predicted"/>
<dbReference type="EMBL" id="LAZR01011869">
    <property type="protein sequence ID" value="KKM56398.1"/>
    <property type="molecule type" value="Genomic_DNA"/>
</dbReference>
<comment type="caution">
    <text evidence="2">The sequence shown here is derived from an EMBL/GenBank/DDBJ whole genome shotgun (WGS) entry which is preliminary data.</text>
</comment>
<organism evidence="2">
    <name type="scientific">marine sediment metagenome</name>
    <dbReference type="NCBI Taxonomy" id="412755"/>
    <lineage>
        <taxon>unclassified sequences</taxon>
        <taxon>metagenomes</taxon>
        <taxon>ecological metagenomes</taxon>
    </lineage>
</organism>
<dbReference type="PROSITE" id="PS50125">
    <property type="entry name" value="GUANYLATE_CYCLASE_2"/>
    <property type="match status" value="1"/>
</dbReference>
<evidence type="ECO:0000313" key="2">
    <source>
        <dbReference type="EMBL" id="KKM56398.1"/>
    </source>
</evidence>
<dbReference type="Gene3D" id="3.30.70.1230">
    <property type="entry name" value="Nucleotide cyclase"/>
    <property type="match status" value="1"/>
</dbReference>
<accession>A0A0F9IQ50</accession>
<feature type="domain" description="Guanylate cyclase" evidence="1">
    <location>
        <begin position="9"/>
        <end position="187"/>
    </location>
</feature>
<sequence>MSDRDAAGTVFFIDMRNFTLLCSKMSGNIAEDRVIENGRTQYDMRLDFLIDSMSRFYDEWLGILKENIERKNISNAIFQSTGDGIMIAVEGKLHYLTAFEASIEMARQIRKKLDQEINPKLKELGINRLEDRLDFGVGMCSGQFKYVEVPYTLSGAYILSKESPGTKHRETYMTILGTAPNYAARIEKANKDHCESYIMIAEPTVRLLCDHYDIPFNDTHQIRDRLQLQYLWKHRFRGISEIGLYIYLVNGR</sequence>
<dbReference type="GO" id="GO:0009190">
    <property type="term" value="P:cyclic nucleotide biosynthetic process"/>
    <property type="evidence" value="ECO:0007669"/>
    <property type="project" value="InterPro"/>
</dbReference>